<dbReference type="InterPro" id="IPR051607">
    <property type="entry name" value="Metallo-dep_hydrolases"/>
</dbReference>
<evidence type="ECO:0000256" key="8">
    <source>
        <dbReference type="SAM" id="SignalP"/>
    </source>
</evidence>
<feature type="signal peptide" evidence="8">
    <location>
        <begin position="1"/>
        <end position="19"/>
    </location>
</feature>
<comment type="similarity">
    <text evidence="2 7">Belongs to the metallo-dependent hydrolases superfamily. ATZ/TRZ family.</text>
</comment>
<evidence type="ECO:0000313" key="10">
    <source>
        <dbReference type="EMBL" id="KAK9710943.1"/>
    </source>
</evidence>
<comment type="function">
    <text evidence="7">Catalyzes the hydrolytic deamination of guanine, producing xanthine and ammonia.</text>
</comment>
<evidence type="ECO:0000256" key="5">
    <source>
        <dbReference type="ARBA" id="ARBA00022801"/>
    </source>
</evidence>
<dbReference type="InterPro" id="IPR011059">
    <property type="entry name" value="Metal-dep_hydrolase_composite"/>
</dbReference>
<evidence type="ECO:0000256" key="6">
    <source>
        <dbReference type="ARBA" id="ARBA00022833"/>
    </source>
</evidence>
<feature type="domain" description="Amidohydrolase-related" evidence="9">
    <location>
        <begin position="87"/>
        <end position="455"/>
    </location>
</feature>
<dbReference type="Gene3D" id="3.20.20.140">
    <property type="entry name" value="Metal-dependent hydrolases"/>
    <property type="match status" value="1"/>
</dbReference>
<name>A0ABR2VZ34_9FUNG</name>
<comment type="pathway">
    <text evidence="1 7">Purine metabolism; guanine degradation; xanthine from guanine: step 1/1.</text>
</comment>
<keyword evidence="8" id="KW-0732">Signal</keyword>
<feature type="chain" id="PRO_5045563229" description="Guanine deaminase" evidence="8">
    <location>
        <begin position="20"/>
        <end position="459"/>
    </location>
</feature>
<sequence>MRFLSLALLSAALVASADAAATAGNIFYGNFVHSVNITNLEYVGKGAIVVDTAGNIIQVERNVTERQISQIGDKHRVSITRLGDQQFIMPGLIDTHIHAPQYVFTGSGMDLQLLNWLNTYTFPREARFNDTRYANDAYNKVVDRLIRGGTTAASYYATIHLDASKILADIVERRGQRAFVGKVNMDRNSPDYYIENTQQSLKDTETFIQYVLGKKNSRVAPIVTPRFVPSCTSDLMRGLAALANKYNVPIQSHLDENLDEIAWVKELHPDQPDYTSVYDAHGLLNNRTIMAHVVYPTDEERKLLKQRGAGISHCPNSNLSLRSGIAKVRQMLTEGQKLSLGTDVSGGYSPSILNSIRNAYFAGIARSFDHPEDKYLQLPEIFYIATLGGADVLGMKEQLGNFVVGKKFDALIINPSTRGSPIDLFDHDKLNTIFEKFINNGDDRNIVEVFVDGKSIHRL</sequence>
<dbReference type="Proteomes" id="UP001479436">
    <property type="component" value="Unassembled WGS sequence"/>
</dbReference>
<keyword evidence="4 7" id="KW-0479">Metal-binding</keyword>
<evidence type="ECO:0000256" key="4">
    <source>
        <dbReference type="ARBA" id="ARBA00022723"/>
    </source>
</evidence>
<organism evidence="10 11">
    <name type="scientific">Basidiobolus ranarum</name>
    <dbReference type="NCBI Taxonomy" id="34480"/>
    <lineage>
        <taxon>Eukaryota</taxon>
        <taxon>Fungi</taxon>
        <taxon>Fungi incertae sedis</taxon>
        <taxon>Zoopagomycota</taxon>
        <taxon>Entomophthoromycotina</taxon>
        <taxon>Basidiobolomycetes</taxon>
        <taxon>Basidiobolales</taxon>
        <taxon>Basidiobolaceae</taxon>
        <taxon>Basidiobolus</taxon>
    </lineage>
</organism>
<dbReference type="EC" id="3.5.4.3" evidence="3 7"/>
<keyword evidence="5 7" id="KW-0378">Hydrolase</keyword>
<evidence type="ECO:0000259" key="9">
    <source>
        <dbReference type="Pfam" id="PF01979"/>
    </source>
</evidence>
<evidence type="ECO:0000256" key="3">
    <source>
        <dbReference type="ARBA" id="ARBA00012781"/>
    </source>
</evidence>
<dbReference type="EMBL" id="JASJQH010007310">
    <property type="protein sequence ID" value="KAK9710943.1"/>
    <property type="molecule type" value="Genomic_DNA"/>
</dbReference>
<evidence type="ECO:0000256" key="1">
    <source>
        <dbReference type="ARBA" id="ARBA00004984"/>
    </source>
</evidence>
<accession>A0ABR2VZ34</accession>
<dbReference type="InterPro" id="IPR006680">
    <property type="entry name" value="Amidohydro-rel"/>
</dbReference>
<dbReference type="InterPro" id="IPR032466">
    <property type="entry name" value="Metal_Hydrolase"/>
</dbReference>
<dbReference type="PANTHER" id="PTHR11271">
    <property type="entry name" value="GUANINE DEAMINASE"/>
    <property type="match status" value="1"/>
</dbReference>
<dbReference type="InterPro" id="IPR014311">
    <property type="entry name" value="Guanine_deaminase"/>
</dbReference>
<keyword evidence="11" id="KW-1185">Reference proteome</keyword>
<comment type="cofactor">
    <cofactor evidence="7">
        <name>Zn(2+)</name>
        <dbReference type="ChEBI" id="CHEBI:29105"/>
    </cofactor>
    <text evidence="7">Binds 1 zinc ion per subunit.</text>
</comment>
<dbReference type="PANTHER" id="PTHR11271:SF6">
    <property type="entry name" value="GUANINE DEAMINASE"/>
    <property type="match status" value="1"/>
</dbReference>
<dbReference type="Gene3D" id="2.30.40.10">
    <property type="entry name" value="Urease, subunit C, domain 1"/>
    <property type="match status" value="1"/>
</dbReference>
<evidence type="ECO:0000256" key="7">
    <source>
        <dbReference type="RuleBase" id="RU366009"/>
    </source>
</evidence>
<proteinExistence type="inferred from homology"/>
<comment type="catalytic activity">
    <reaction evidence="7">
        <text>guanine + H2O + H(+) = xanthine + NH4(+)</text>
        <dbReference type="Rhea" id="RHEA:14665"/>
        <dbReference type="ChEBI" id="CHEBI:15377"/>
        <dbReference type="ChEBI" id="CHEBI:15378"/>
        <dbReference type="ChEBI" id="CHEBI:16235"/>
        <dbReference type="ChEBI" id="CHEBI:17712"/>
        <dbReference type="ChEBI" id="CHEBI:28938"/>
        <dbReference type="EC" id="3.5.4.3"/>
    </reaction>
</comment>
<dbReference type="Pfam" id="PF01979">
    <property type="entry name" value="Amidohydro_1"/>
    <property type="match status" value="1"/>
</dbReference>
<dbReference type="SUPFAM" id="SSF51338">
    <property type="entry name" value="Composite domain of metallo-dependent hydrolases"/>
    <property type="match status" value="1"/>
</dbReference>
<keyword evidence="6 7" id="KW-0862">Zinc</keyword>
<dbReference type="SUPFAM" id="SSF51556">
    <property type="entry name" value="Metallo-dependent hydrolases"/>
    <property type="match status" value="1"/>
</dbReference>
<protein>
    <recommendedName>
        <fullName evidence="3 7">Guanine deaminase</fullName>
        <shortName evidence="7">Guanase</shortName>
        <ecNumber evidence="3 7">3.5.4.3</ecNumber>
    </recommendedName>
    <alternativeName>
        <fullName evidence="7">Guanine aminohydrolase</fullName>
    </alternativeName>
</protein>
<evidence type="ECO:0000256" key="2">
    <source>
        <dbReference type="ARBA" id="ARBA00006745"/>
    </source>
</evidence>
<comment type="caution">
    <text evidence="10">The sequence shown here is derived from an EMBL/GenBank/DDBJ whole genome shotgun (WGS) entry which is preliminary data.</text>
</comment>
<evidence type="ECO:0000313" key="11">
    <source>
        <dbReference type="Proteomes" id="UP001479436"/>
    </source>
</evidence>
<dbReference type="NCBIfam" id="TIGR02967">
    <property type="entry name" value="guan_deamin"/>
    <property type="match status" value="1"/>
</dbReference>
<gene>
    <name evidence="10" type="ORF">K7432_008118</name>
</gene>
<reference evidence="10 11" key="1">
    <citation type="submission" date="2023-04" db="EMBL/GenBank/DDBJ databases">
        <title>Genome of Basidiobolus ranarum AG-B5.</title>
        <authorList>
            <person name="Stajich J.E."/>
            <person name="Carter-House D."/>
            <person name="Gryganskyi A."/>
        </authorList>
    </citation>
    <scope>NUCLEOTIDE SEQUENCE [LARGE SCALE GENOMIC DNA]</scope>
    <source>
        <strain evidence="10 11">AG-B5</strain>
    </source>
</reference>